<organism evidence="3 4">
    <name type="scientific">Flavobacterium micromati</name>
    <dbReference type="NCBI Taxonomy" id="229205"/>
    <lineage>
        <taxon>Bacteria</taxon>
        <taxon>Pseudomonadati</taxon>
        <taxon>Bacteroidota</taxon>
        <taxon>Flavobacteriia</taxon>
        <taxon>Flavobacteriales</taxon>
        <taxon>Flavobacteriaceae</taxon>
        <taxon>Flavobacterium</taxon>
    </lineage>
</organism>
<dbReference type="GO" id="GO:0046872">
    <property type="term" value="F:metal ion binding"/>
    <property type="evidence" value="ECO:0007669"/>
    <property type="project" value="InterPro"/>
</dbReference>
<feature type="chain" id="PRO_5012229019" description="Heavy metal binding domain-containing protein" evidence="1">
    <location>
        <begin position="23"/>
        <end position="100"/>
    </location>
</feature>
<dbReference type="RefSeq" id="WP_073018320.1">
    <property type="nucleotide sequence ID" value="NZ_FQWF01000005.1"/>
</dbReference>
<evidence type="ECO:0000313" key="3">
    <source>
        <dbReference type="EMBL" id="SHG35516.1"/>
    </source>
</evidence>
<evidence type="ECO:0000256" key="1">
    <source>
        <dbReference type="SAM" id="SignalP"/>
    </source>
</evidence>
<dbReference type="PROSITE" id="PS51257">
    <property type="entry name" value="PROKAR_LIPOPROTEIN"/>
    <property type="match status" value="1"/>
</dbReference>
<accession>A0A1M5J4L6</accession>
<name>A0A1M5J4L6_9FLAO</name>
<proteinExistence type="predicted"/>
<keyword evidence="1" id="KW-0732">Signal</keyword>
<dbReference type="OrthoDB" id="894336at2"/>
<feature type="signal peptide" evidence="1">
    <location>
        <begin position="1"/>
        <end position="22"/>
    </location>
</feature>
<keyword evidence="4" id="KW-1185">Reference proteome</keyword>
<dbReference type="AlphaFoldDB" id="A0A1M5J4L6"/>
<dbReference type="STRING" id="229205.SAMN05444372_10539"/>
<protein>
    <recommendedName>
        <fullName evidence="2">Heavy metal binding domain-containing protein</fullName>
    </recommendedName>
</protein>
<feature type="domain" description="Heavy metal binding" evidence="2">
    <location>
        <begin position="72"/>
        <end position="96"/>
    </location>
</feature>
<dbReference type="InterPro" id="IPR045800">
    <property type="entry name" value="HMBD"/>
</dbReference>
<reference evidence="4" key="1">
    <citation type="submission" date="2016-11" db="EMBL/GenBank/DDBJ databases">
        <authorList>
            <person name="Varghese N."/>
            <person name="Submissions S."/>
        </authorList>
    </citation>
    <scope>NUCLEOTIDE SEQUENCE [LARGE SCALE GENOMIC DNA]</scope>
    <source>
        <strain evidence="4">DSM 17659</strain>
    </source>
</reference>
<gene>
    <name evidence="3" type="ORF">SAMN05444372_10539</name>
</gene>
<dbReference type="Pfam" id="PF19335">
    <property type="entry name" value="HMBD"/>
    <property type="match status" value="1"/>
</dbReference>
<dbReference type="Proteomes" id="UP000184020">
    <property type="component" value="Unassembled WGS sequence"/>
</dbReference>
<dbReference type="EMBL" id="FQWF01000005">
    <property type="protein sequence ID" value="SHG35516.1"/>
    <property type="molecule type" value="Genomic_DNA"/>
</dbReference>
<sequence>MKKTIFVTIIMVLIIVSCNQKNQETTNDSQMLNDTNSMLNDSTMMENDSTMMHTDSTMANHNDKMMNNSKMYSCSMHPDIHGKLNEKCSKCGMKLTVPVA</sequence>
<evidence type="ECO:0000313" key="4">
    <source>
        <dbReference type="Proteomes" id="UP000184020"/>
    </source>
</evidence>
<evidence type="ECO:0000259" key="2">
    <source>
        <dbReference type="Pfam" id="PF19335"/>
    </source>
</evidence>